<dbReference type="SUPFAM" id="SSF52402">
    <property type="entry name" value="Adenine nucleotide alpha hydrolases-like"/>
    <property type="match status" value="1"/>
</dbReference>
<dbReference type="Proteomes" id="UP000001504">
    <property type="component" value="Segment"/>
</dbReference>
<keyword evidence="3" id="KW-1185">Reference proteome</keyword>
<dbReference type="GeneID" id="18564113"/>
<dbReference type="KEGG" id="vg:18564113"/>
<dbReference type="GO" id="GO:0003824">
    <property type="term" value="F:catalytic activity"/>
    <property type="evidence" value="ECO:0007669"/>
    <property type="project" value="InterPro"/>
</dbReference>
<organism evidence="2 3">
    <name type="scientific">Rhodococcus phage ReqiPine5</name>
    <dbReference type="NCBI Taxonomy" id="691963"/>
    <lineage>
        <taxon>Viruses</taxon>
        <taxon>Duplodnaviria</taxon>
        <taxon>Heunggongvirae</taxon>
        <taxon>Uroviricota</taxon>
        <taxon>Caudoviricetes</taxon>
        <taxon>Caudoviricetes incertae sedis</taxon>
        <taxon>Reqipinevirus</taxon>
        <taxon>Reqipinevirus reqipine5</taxon>
    </lineage>
</organism>
<dbReference type="InterPro" id="IPR002500">
    <property type="entry name" value="PAPS_reduct_dom"/>
</dbReference>
<dbReference type="OrthoDB" id="31056at10239"/>
<dbReference type="InterPro" id="IPR014729">
    <property type="entry name" value="Rossmann-like_a/b/a_fold"/>
</dbReference>
<sequence>MTTLFDLHSADPTPIDEIARMTRPEREARVRDLIIQSHAIIDDAILVHGGGRGIVGEAVLFSGGNDSTVLAHLVRERASWAIHANTTIGIEETRQFVRDTCAAWGLPLLEEKPDTSYRDLVVEQGFPGPGHHFKMYQRLKERGLRQARRKLVTDGRRQRVVFLAGRRREESARRANIVLHERIDSVIWASPLAMWTKLDMNTYRTMMGDVPVNQVSDLIHMSGECLCGAFAKPGELDMIGQFFPDTAEEIRSIERDVQAAGWTGSHCRWGHGAKGSAKRDDESDEVGMLCSSCQDPTGGETIVAR</sequence>
<evidence type="ECO:0000313" key="2">
    <source>
        <dbReference type="EMBL" id="ADD81107.1"/>
    </source>
</evidence>
<evidence type="ECO:0000313" key="3">
    <source>
        <dbReference type="Proteomes" id="UP000001504"/>
    </source>
</evidence>
<proteinExistence type="predicted"/>
<evidence type="ECO:0000259" key="1">
    <source>
        <dbReference type="Pfam" id="PF01507"/>
    </source>
</evidence>
<protein>
    <submittedName>
        <fullName evidence="2">PAPS reductase</fullName>
    </submittedName>
</protein>
<dbReference type="Gene3D" id="3.40.50.620">
    <property type="entry name" value="HUPs"/>
    <property type="match status" value="1"/>
</dbReference>
<gene>
    <name evidence="2" type="ORF">ReqiPine5gene02</name>
</gene>
<name>D4P7X7_9CAUD</name>
<dbReference type="Pfam" id="PF01507">
    <property type="entry name" value="PAPS_reduct"/>
    <property type="match status" value="1"/>
</dbReference>
<dbReference type="PANTHER" id="PTHR43196">
    <property type="entry name" value="SULFATE ADENYLYLTRANSFERASE SUBUNIT 2"/>
    <property type="match status" value="1"/>
</dbReference>
<accession>D4P7X7</accession>
<feature type="domain" description="Phosphoadenosine phosphosulphate reductase" evidence="1">
    <location>
        <begin position="58"/>
        <end position="214"/>
    </location>
</feature>
<reference evidence="2 3" key="1">
    <citation type="journal article" date="2011" name="Appl. Environ. Microbiol.">
        <title>Genomic and functional analyses of Rhodococcus equi phages ReqiPepy6, ReqiPoco6, ReqiPine5, and ReqiDocB7.</title>
        <authorList>
            <person name="Summer E.J."/>
            <person name="Liu M."/>
            <person name="Gill J.J."/>
            <person name="Grant M."/>
            <person name="Chan-Cortes T.N."/>
            <person name="Ferguson L."/>
            <person name="Janes C."/>
            <person name="Lange K."/>
            <person name="Bertoli M."/>
            <person name="Moore C."/>
            <person name="Orchard R.C."/>
            <person name="Cohen N."/>
            <person name="Young R."/>
        </authorList>
    </citation>
    <scope>NUCLEOTIDE SEQUENCE [LARGE SCALE GENOMIC DNA]</scope>
</reference>
<dbReference type="PANTHER" id="PTHR43196:SF2">
    <property type="entry name" value="PHOSPHOADENOSINE PHOSPHOSULFATE REDUCTASE"/>
    <property type="match status" value="1"/>
</dbReference>
<dbReference type="InterPro" id="IPR050128">
    <property type="entry name" value="Sulfate_adenylyltrnsfr_sub2"/>
</dbReference>
<dbReference type="EMBL" id="GU580943">
    <property type="protein sequence ID" value="ADD81107.1"/>
    <property type="molecule type" value="Genomic_DNA"/>
</dbReference>
<dbReference type="RefSeq" id="YP_009016183.1">
    <property type="nucleotide sequence ID" value="NC_023722.1"/>
</dbReference>